<dbReference type="EMBL" id="JAXOJX010000013">
    <property type="protein sequence ID" value="MDZ5457029.1"/>
    <property type="molecule type" value="Genomic_DNA"/>
</dbReference>
<feature type="domain" description="Type II/III secretion system secretin-like" evidence="3">
    <location>
        <begin position="446"/>
        <end position="625"/>
    </location>
</feature>
<dbReference type="Pfam" id="PF07655">
    <property type="entry name" value="Secretin_N_2"/>
    <property type="match status" value="1"/>
</dbReference>
<proteinExistence type="predicted"/>
<dbReference type="InterPro" id="IPR050810">
    <property type="entry name" value="Bact_Secretion_Sys_Channel"/>
</dbReference>
<evidence type="ECO:0000256" key="2">
    <source>
        <dbReference type="SAM" id="SignalP"/>
    </source>
</evidence>
<dbReference type="RefSeq" id="WP_322465456.1">
    <property type="nucleotide sequence ID" value="NZ_JAXOJX010000013.1"/>
</dbReference>
<name>A0ABU5IDX3_9BURK</name>
<dbReference type="InterPro" id="IPR004846">
    <property type="entry name" value="T2SS/T3SS_dom"/>
</dbReference>
<feature type="compositionally biased region" description="Gly residues" evidence="1">
    <location>
        <begin position="199"/>
        <end position="230"/>
    </location>
</feature>
<gene>
    <name evidence="5" type="ORF">SM757_10655</name>
</gene>
<organism evidence="5 6">
    <name type="scientific">Azohydromonas lata</name>
    <dbReference type="NCBI Taxonomy" id="45677"/>
    <lineage>
        <taxon>Bacteria</taxon>
        <taxon>Pseudomonadati</taxon>
        <taxon>Pseudomonadota</taxon>
        <taxon>Betaproteobacteria</taxon>
        <taxon>Burkholderiales</taxon>
        <taxon>Sphaerotilaceae</taxon>
        <taxon>Azohydromonas</taxon>
    </lineage>
</organism>
<dbReference type="PANTHER" id="PTHR30332:SF17">
    <property type="entry name" value="TYPE IV PILIATION SYSTEM PROTEIN DR_0774-RELATED"/>
    <property type="match status" value="1"/>
</dbReference>
<dbReference type="InterPro" id="IPR011514">
    <property type="entry name" value="Secretin_N_2"/>
</dbReference>
<evidence type="ECO:0000313" key="6">
    <source>
        <dbReference type="Proteomes" id="UP001293718"/>
    </source>
</evidence>
<protein>
    <submittedName>
        <fullName evidence="5">Secretin N-terminal domain-containing protein</fullName>
    </submittedName>
</protein>
<evidence type="ECO:0000313" key="5">
    <source>
        <dbReference type="EMBL" id="MDZ5457029.1"/>
    </source>
</evidence>
<evidence type="ECO:0000259" key="3">
    <source>
        <dbReference type="Pfam" id="PF00263"/>
    </source>
</evidence>
<evidence type="ECO:0000256" key="1">
    <source>
        <dbReference type="SAM" id="MobiDB-lite"/>
    </source>
</evidence>
<feature type="domain" description="Secretin N-terminal" evidence="4">
    <location>
        <begin position="171"/>
        <end position="261"/>
    </location>
</feature>
<dbReference type="PROSITE" id="PS51257">
    <property type="entry name" value="PROKAR_LIPOPROTEIN"/>
    <property type="match status" value="1"/>
</dbReference>
<feature type="region of interest" description="Disordered" evidence="1">
    <location>
        <begin position="199"/>
        <end position="231"/>
    </location>
</feature>
<dbReference type="PANTHER" id="PTHR30332">
    <property type="entry name" value="PROBABLE GENERAL SECRETION PATHWAY PROTEIN D"/>
    <property type="match status" value="1"/>
</dbReference>
<dbReference type="Proteomes" id="UP001293718">
    <property type="component" value="Unassembled WGS sequence"/>
</dbReference>
<keyword evidence="6" id="KW-1185">Reference proteome</keyword>
<comment type="caution">
    <text evidence="5">The sequence shown here is derived from an EMBL/GenBank/DDBJ whole genome shotgun (WGS) entry which is preliminary data.</text>
</comment>
<feature type="region of interest" description="Disordered" evidence="1">
    <location>
        <begin position="36"/>
        <end position="60"/>
    </location>
</feature>
<reference evidence="5 6" key="1">
    <citation type="submission" date="2023-11" db="EMBL/GenBank/DDBJ databases">
        <title>Draft genome of Azohydromonas lata strain H1 (DSM1123), a polyhydroxyalkanoate producer.</title>
        <authorList>
            <person name="Traversa D."/>
            <person name="D'Addabbo P."/>
            <person name="Pazzani C."/>
            <person name="Manzari C."/>
            <person name="Chiara M."/>
            <person name="Scrascia M."/>
        </authorList>
    </citation>
    <scope>NUCLEOTIDE SEQUENCE [LARGE SCALE GENOMIC DNA]</scope>
    <source>
        <strain evidence="5 6">H1</strain>
    </source>
</reference>
<dbReference type="PRINTS" id="PR00811">
    <property type="entry name" value="BCTERIALGSPD"/>
</dbReference>
<dbReference type="Pfam" id="PF00263">
    <property type="entry name" value="Secretin"/>
    <property type="match status" value="1"/>
</dbReference>
<feature type="signal peptide" evidence="2">
    <location>
        <begin position="1"/>
        <end position="22"/>
    </location>
</feature>
<evidence type="ECO:0000259" key="4">
    <source>
        <dbReference type="Pfam" id="PF07655"/>
    </source>
</evidence>
<keyword evidence="2" id="KW-0732">Signal</keyword>
<feature type="chain" id="PRO_5047023388" evidence="2">
    <location>
        <begin position="23"/>
        <end position="651"/>
    </location>
</feature>
<dbReference type="InterPro" id="IPR001775">
    <property type="entry name" value="GspD/PilQ"/>
</dbReference>
<sequence length="651" mass="66733">MKTCAFLAAAVLLGGCASPQSARDPSAQQRIDETLRQAAQPRPAPAPELPPAVSQSLLPPLRGTLPRGAVPQAEPRFDLVVSDAPISQVLHAIASDSRWSILLSPRAGLPAAPVSGAQGEAAAAASRRELLTVHLKNVTVFEALDSIRETYGYEYSVSGTRIVVEPPELQTRFYIVNYTLGQRRGVSDIQVVAGAATGGGGGSSGSGGSGGGSSSSGGSGGSGGNGGGAASYGSTQASALSTISKSDFWGELEDSMRTILACQIPKLGPSGARAGAAGSGGSAAVASSRADVSYLGDAPTGERLRGVEGCGDGRAVSVNQMSGTVLVRGMPKELRTVERLLRAMQLTVERQVIIEAKVIDVQLNKDSQQGINWAAFRDGLVRGGVGANTALVGATGTPAAGRVATGATLADFLGGQMLDGMGTSAFTAGVGLALRGSQFAALINFLETQGDVHVLSSPRIATLNNQKAVIKVGTEEPFITAIQPGSTSLASSAAVSVPPTLTYQPFFSGISLDVTPQIDERDRVTLHVHALVNAITEKLKPSSTQAGSAAVPLAVSSVNETDSVVKTVDGTMVVIGGLMTESSNNTRSAIPGAGDVPLAGALFRKAEQASSKRELVILIKPTVVKMEADWAEDIAAASRRIQDMDSRMRTD</sequence>
<accession>A0ABU5IDX3</accession>